<organism evidence="1">
    <name type="scientific">Noccaea caerulescens</name>
    <name type="common">Alpine penny-cress</name>
    <name type="synonym">Thlaspi caerulescens</name>
    <dbReference type="NCBI Taxonomy" id="107243"/>
    <lineage>
        <taxon>Eukaryota</taxon>
        <taxon>Viridiplantae</taxon>
        <taxon>Streptophyta</taxon>
        <taxon>Embryophyta</taxon>
        <taxon>Tracheophyta</taxon>
        <taxon>Spermatophyta</taxon>
        <taxon>Magnoliopsida</taxon>
        <taxon>eudicotyledons</taxon>
        <taxon>Gunneridae</taxon>
        <taxon>Pentapetalae</taxon>
        <taxon>rosids</taxon>
        <taxon>malvids</taxon>
        <taxon>Brassicales</taxon>
        <taxon>Brassicaceae</taxon>
        <taxon>Coluteocarpeae</taxon>
        <taxon>Noccaea</taxon>
    </lineage>
</organism>
<dbReference type="Gene3D" id="2.40.50.140">
    <property type="entry name" value="Nucleic acid-binding proteins"/>
    <property type="match status" value="1"/>
</dbReference>
<gene>
    <name evidence="1" type="ORF">GA_TR16126_c4_g1_i1_g.51137</name>
</gene>
<evidence type="ECO:0000313" key="1">
    <source>
        <dbReference type="EMBL" id="JAU16164.1"/>
    </source>
</evidence>
<accession>A0A1J3DHH4</accession>
<dbReference type="EMBL" id="GEVI01016156">
    <property type="protein sequence ID" value="JAU16164.1"/>
    <property type="molecule type" value="Transcribed_RNA"/>
</dbReference>
<dbReference type="AlphaFoldDB" id="A0A1J3DHH4"/>
<reference evidence="1" key="1">
    <citation type="submission" date="2016-07" db="EMBL/GenBank/DDBJ databases">
        <title>De novo transcriptome assembly of four accessions of the metal hyperaccumulator plant Noccaea caerulescens.</title>
        <authorList>
            <person name="Blande D."/>
            <person name="Halimaa P."/>
            <person name="Tervahauta A.I."/>
            <person name="Aarts M.G."/>
            <person name="Karenlampi S.O."/>
        </authorList>
    </citation>
    <scope>NUCLEOTIDE SEQUENCE</scope>
</reference>
<evidence type="ECO:0008006" key="2">
    <source>
        <dbReference type="Google" id="ProtNLM"/>
    </source>
</evidence>
<dbReference type="SUPFAM" id="SSF50249">
    <property type="entry name" value="Nucleic acid-binding proteins"/>
    <property type="match status" value="1"/>
</dbReference>
<proteinExistence type="predicted"/>
<protein>
    <recommendedName>
        <fullName evidence="2">OB domain-containing protein</fullName>
    </recommendedName>
</protein>
<dbReference type="InterPro" id="IPR012340">
    <property type="entry name" value="NA-bd_OB-fold"/>
</dbReference>
<dbReference type="CDD" id="cd04481">
    <property type="entry name" value="RPA1_DBD_B_like"/>
    <property type="match status" value="1"/>
</dbReference>
<sequence>MKDIKEITANHVPCKLLNLQLKSLGGSIIDCVFWEKYAEDIHSYVQSFSGGPIVLLCSLMRINVYKGKLTIQSEKSSTKLFINSDIAEINEFKEK</sequence>
<name>A0A1J3DHH4_NOCCA</name>